<feature type="region of interest" description="Disordered" evidence="2">
    <location>
        <begin position="1"/>
        <end position="234"/>
    </location>
</feature>
<dbReference type="EMBL" id="JAESVG020000001">
    <property type="protein sequence ID" value="KAG8631045.1"/>
    <property type="molecule type" value="Genomic_DNA"/>
</dbReference>
<feature type="compositionally biased region" description="Acidic residues" evidence="2">
    <location>
        <begin position="184"/>
        <end position="205"/>
    </location>
</feature>
<dbReference type="GO" id="GO:0000776">
    <property type="term" value="C:kinetochore"/>
    <property type="evidence" value="ECO:0007669"/>
    <property type="project" value="TreeGrafter"/>
</dbReference>
<proteinExistence type="predicted"/>
<comment type="caution">
    <text evidence="4">The sequence shown here is derived from an EMBL/GenBank/DDBJ whole genome shotgun (WGS) entry which is preliminary data.</text>
</comment>
<feature type="region of interest" description="Disordered" evidence="2">
    <location>
        <begin position="536"/>
        <end position="784"/>
    </location>
</feature>
<feature type="compositionally biased region" description="Basic and acidic residues" evidence="2">
    <location>
        <begin position="120"/>
        <end position="129"/>
    </location>
</feature>
<dbReference type="SMART" id="SM01315">
    <property type="entry name" value="Spc7_N"/>
    <property type="match status" value="1"/>
</dbReference>
<dbReference type="InterPro" id="IPR033338">
    <property type="entry name" value="Spc105/Spc7"/>
</dbReference>
<keyword evidence="5" id="KW-1185">Reference proteome</keyword>
<evidence type="ECO:0000256" key="2">
    <source>
        <dbReference type="SAM" id="MobiDB-lite"/>
    </source>
</evidence>
<sequence length="1297" mass="141773">MADLLNKENVSPVRRSLSPSKGSSPSKVSRKGRSKSIGPEGILEQQKPIASPNKNRRKSSFAPAPKSILPSEEDVARRREARRKSLANRRVSFAPEATLHTWDVIEYMREATTSSASSGDSRRASRETVDGQLSDPFDVPATPEATSPSQRRKRRSSTIPPLNFNDPDEDFSSSPASGSSPIGDSEEESGDMESIVDEEGEDDSDAMSLVSDENTADVTIRSTTSSGTNESSARLTANLDAATVRAGTQNIDEIINGGNPYEDEYEEEEVEEENNDDIRTAIQQQGMLTPMAKNLIAFQDQENVNPFSPAFRAHAGRPSTIAEETEIDTSMDMTRPVGSIMDSRHIEAPSEDATMDFTQAAGQIYQPSPLKSALKRRRSTADTGSPMVAGGVSQGSEMGRAAKRRRSSADRSSAGDGTMDFTTAFGAIAPNQRRDETMEFTTAIGQILRSQSPIKVSRRQSVRRRRSSAQSVMSNDQTMDFTMAVGAIKQAPPSPLKDIPRVIEEEDESMRSDTNENMSMELTAALGNVMDQQPDILARPTTPHHLSSPVQDDPPTTPKDQGRFKEASDLSAKKSLTPAFMQEAGVSPLPNSVQIRKSPASAHKMTPVGRASASPFLTTKTASMSPTRTPLSLPNPVNATIRTPSVSPQRNLYPDLTEAKSILTPTPSPGKETGSVRSTPRMPATPIRKSSPVRALSSPFKPELMVKPEQPVSPAQPSPKRSQSNMLETIRTMSTPRKESNGNVSPLKRLKEMTPKKTPLVKTRTPRSAATRVQFSAPSPDATSQLNSELLHSLTASRPTEKVTLSNFLSTAGIKFMDLTASKRRYTAAPTPSKRAAFSSISDEEQDSPTAFVDAVVAGACTVPELDLYAHACRELKRYMSEGRTVLKQLEKEIETDAPPFMAAYLQAKGEQKSRMDVALGEMKAKARMGSKEIWYAWRQELLSGLENGLKEIERGLANDEVELDKQEEALRVLEEAVEMKHELAAEVDALEEVVARENLDDKEELSQARRELRQITTTVSKQNILLAQLQSELEEQERLAELYIDSKTEALAAIEEANRIKEASRGISIDEVASYHSSVLALESSTKWRIATATATSLTLTFASDLELFFSPSSFLSSAPQSAATNAPISLSYVASHPLTTEKRFILQLLRAQLQMLDQSSTPVRALLSFVARGWELALSLSETVRRLRLSQPVEVQILSDERMLVEASVLLVGVQTKVLLAFEVEARVLGEGEGEGEGMRLVVQRECKGRVVYGEMYKEGKMGEFLGQRVGGALDGAEKAVGELRGRLERTGRKG</sequence>
<feature type="compositionally biased region" description="Polar residues" evidence="2">
    <location>
        <begin position="713"/>
        <end position="735"/>
    </location>
</feature>
<dbReference type="OrthoDB" id="5592879at2759"/>
<evidence type="ECO:0000256" key="1">
    <source>
        <dbReference type="SAM" id="Coils"/>
    </source>
</evidence>
<dbReference type="GO" id="GO:0007094">
    <property type="term" value="P:mitotic spindle assembly checkpoint signaling"/>
    <property type="evidence" value="ECO:0007669"/>
    <property type="project" value="TreeGrafter"/>
</dbReference>
<dbReference type="InterPro" id="IPR040850">
    <property type="entry name" value="Knl1_RWD_C"/>
</dbReference>
<feature type="compositionally biased region" description="Polar residues" evidence="2">
    <location>
        <begin position="766"/>
        <end position="784"/>
    </location>
</feature>
<dbReference type="InterPro" id="IPR013253">
    <property type="entry name" value="Spc7_domain"/>
</dbReference>
<dbReference type="Pfam" id="PF18210">
    <property type="entry name" value="Knl1_RWD_C"/>
    <property type="match status" value="1"/>
</dbReference>
<feature type="compositionally biased region" description="Low complexity" evidence="2">
    <location>
        <begin position="172"/>
        <end position="183"/>
    </location>
</feature>
<feature type="domain" description="Spc7 kinetochore protein" evidence="3">
    <location>
        <begin position="791"/>
        <end position="1112"/>
    </location>
</feature>
<evidence type="ECO:0000259" key="3">
    <source>
        <dbReference type="SMART" id="SM00787"/>
    </source>
</evidence>
<dbReference type="Proteomes" id="UP000809789">
    <property type="component" value="Unassembled WGS sequence"/>
</dbReference>
<dbReference type="Pfam" id="PF08317">
    <property type="entry name" value="Spc7"/>
    <property type="match status" value="1"/>
</dbReference>
<keyword evidence="1" id="KW-0175">Coiled coil</keyword>
<evidence type="ECO:0000313" key="5">
    <source>
        <dbReference type="Proteomes" id="UP000809789"/>
    </source>
</evidence>
<organism evidence="4 5">
    <name type="scientific">Elsinoe batatas</name>
    <dbReference type="NCBI Taxonomy" id="2601811"/>
    <lineage>
        <taxon>Eukaryota</taxon>
        <taxon>Fungi</taxon>
        <taxon>Dikarya</taxon>
        <taxon>Ascomycota</taxon>
        <taxon>Pezizomycotina</taxon>
        <taxon>Dothideomycetes</taxon>
        <taxon>Dothideomycetidae</taxon>
        <taxon>Myriangiales</taxon>
        <taxon>Elsinoaceae</taxon>
        <taxon>Elsinoe</taxon>
    </lineage>
</organism>
<feature type="compositionally biased region" description="Basic and acidic residues" evidence="2">
    <location>
        <begin position="560"/>
        <end position="572"/>
    </location>
</feature>
<dbReference type="SMART" id="SM00787">
    <property type="entry name" value="Spc7"/>
    <property type="match status" value="1"/>
</dbReference>
<dbReference type="PANTHER" id="PTHR28260:SF1">
    <property type="entry name" value="SPINDLE POLE BODY COMPONENT SPC105"/>
    <property type="match status" value="1"/>
</dbReference>
<feature type="compositionally biased region" description="Low complexity" evidence="2">
    <location>
        <begin position="13"/>
        <end position="27"/>
    </location>
</feature>
<dbReference type="GO" id="GO:1990758">
    <property type="term" value="P:mitotic sister chromatid biorientation"/>
    <property type="evidence" value="ECO:0007669"/>
    <property type="project" value="TreeGrafter"/>
</dbReference>
<accession>A0A8K0LBJ6</accession>
<feature type="coiled-coil region" evidence="1">
    <location>
        <begin position="950"/>
        <end position="1047"/>
    </location>
</feature>
<protein>
    <recommendedName>
        <fullName evidence="3">Spc7 kinetochore protein domain-containing protein</fullName>
    </recommendedName>
</protein>
<name>A0A8K0LBJ6_9PEZI</name>
<evidence type="ECO:0000313" key="4">
    <source>
        <dbReference type="EMBL" id="KAG8631045.1"/>
    </source>
</evidence>
<feature type="region of interest" description="Disordered" evidence="2">
    <location>
        <begin position="374"/>
        <end position="421"/>
    </location>
</feature>
<feature type="compositionally biased region" description="Polar residues" evidence="2">
    <location>
        <begin position="211"/>
        <end position="234"/>
    </location>
</feature>
<dbReference type="Pfam" id="PF15402">
    <property type="entry name" value="MELT_2"/>
    <property type="match status" value="6"/>
</dbReference>
<gene>
    <name evidence="4" type="ORF">KVT40_000185</name>
</gene>
<dbReference type="GO" id="GO:0034501">
    <property type="term" value="P:protein localization to kinetochore"/>
    <property type="evidence" value="ECO:0007669"/>
    <property type="project" value="TreeGrafter"/>
</dbReference>
<dbReference type="PANTHER" id="PTHR28260">
    <property type="entry name" value="SPINDLE POLE BODY COMPONENT SPC105"/>
    <property type="match status" value="1"/>
</dbReference>
<reference evidence="4" key="1">
    <citation type="submission" date="2021-07" db="EMBL/GenBank/DDBJ databases">
        <title>Elsinoe batatas strain:CRI-CJ2 Genome sequencing and assembly.</title>
        <authorList>
            <person name="Huang L."/>
        </authorList>
    </citation>
    <scope>NUCLEOTIDE SEQUENCE</scope>
    <source>
        <strain evidence="4">CRI-CJ2</strain>
    </source>
</reference>
<feature type="compositionally biased region" description="Polar residues" evidence="2">
    <location>
        <begin position="615"/>
        <end position="650"/>
    </location>
</feature>